<evidence type="ECO:0000256" key="2">
    <source>
        <dbReference type="ARBA" id="ARBA00004477"/>
    </source>
</evidence>
<evidence type="ECO:0000256" key="12">
    <source>
        <dbReference type="ARBA" id="ARBA00023136"/>
    </source>
</evidence>
<proteinExistence type="inferred from homology"/>
<feature type="transmembrane region" description="Helical" evidence="14">
    <location>
        <begin position="12"/>
        <end position="31"/>
    </location>
</feature>
<gene>
    <name evidence="16" type="ORF">DKX38_015271</name>
</gene>
<comment type="subcellular location">
    <subcellularLocation>
        <location evidence="2">Endoplasmic reticulum membrane</location>
        <topology evidence="2">Multi-pass membrane protein</topology>
    </subcellularLocation>
</comment>
<feature type="transmembrane region" description="Helical" evidence="14">
    <location>
        <begin position="532"/>
        <end position="552"/>
    </location>
</feature>
<sequence length="759" mass="84332">MVLKLSSTDVSGFKFLFFLVTIFSLISLLVYSTIHMKFIKPLEVDAPLDRFSEARAIQHVAALTKEDRQEGRPGLRKAAVYIKEQLEMLKERAGSNIRIEVEEATVNGTFNMIVLGHSMSFAYRNHINIVARISSADSLETDPSVLINGHFDSPFGSPGAGDCGSCVASMLELARVTAESGWIPPRPIIFLFNGAEELFMLGAHGFMKTHRWRDSIGASINVEASGTSGPDLVCQSGPGSWPSQLYAESAVYPMAHSAVQDVFAVIPGDTDYRIFSHDHGNIPSLDIIFLLGGYYYHTSYDTLDKLLASSYASECTPTRPGIMQARGDNLLSILKAFTNSSKLLNAREREYLEATTNDYKDERAIFFDYLSWFIIFYSRRVALVLHSIPIVIFLVMPFLLHFWDSRSRSCFATFYDFVKEFVCFQGLLFHAAGTILAIIFPVILATVRLFFSSYAMNWFARPYLAFLMFVPTSLVGLLIPRTVWRCTPTTSQDVSVINKLEALSEEARFWGAFGFYACVTSAYLVAGLGGGFLTFIVSVSMLPAWIFFSLSVKSYDHLQSPRPAVFYVIPLIPCLTYSVYFSGFVIQFLIEKMGMIGFLPPPYDPGIFSHCADCRELLDRSVLAGYYVTDVVVAAAIGVATGLCVGPLIPVCSHWLARFSILQLLLHVSVLALALSSQCFPYSNLAPKRVVFQHTLVTTDANRIVNSSYGFAVLDSNSLSFLFKYAPEVAKGLLPGKELSFETADMSSRETWLVSKFCP</sequence>
<dbReference type="GO" id="GO:0046872">
    <property type="term" value="F:metal ion binding"/>
    <property type="evidence" value="ECO:0007669"/>
    <property type="project" value="UniProtKB-KW"/>
</dbReference>
<keyword evidence="5 14" id="KW-0812">Transmembrane</keyword>
<dbReference type="FunFam" id="3.40.630.10:FF:000008">
    <property type="entry name" value="Endoplasmic reticulum metallopeptidase 1"/>
    <property type="match status" value="1"/>
</dbReference>
<feature type="transmembrane region" description="Helical" evidence="14">
    <location>
        <begin position="381"/>
        <end position="403"/>
    </location>
</feature>
<feature type="domain" description="Peptidase M28" evidence="15">
    <location>
        <begin position="128"/>
        <end position="308"/>
    </location>
</feature>
<keyword evidence="8" id="KW-0256">Endoplasmic reticulum</keyword>
<feature type="transmembrane region" description="Helical" evidence="14">
    <location>
        <begin position="427"/>
        <end position="451"/>
    </location>
</feature>
<dbReference type="GO" id="GO:0008235">
    <property type="term" value="F:metalloexopeptidase activity"/>
    <property type="evidence" value="ECO:0007669"/>
    <property type="project" value="InterPro"/>
</dbReference>
<keyword evidence="9" id="KW-0862">Zinc</keyword>
<feature type="transmembrane region" description="Helical" evidence="14">
    <location>
        <begin position="564"/>
        <end position="590"/>
    </location>
</feature>
<dbReference type="AlphaFoldDB" id="A0A5N5L5F0"/>
<comment type="caution">
    <text evidence="16">The sequence shown here is derived from an EMBL/GenBank/DDBJ whole genome shotgun (WGS) entry which is preliminary data.</text>
</comment>
<dbReference type="Pfam" id="PF04389">
    <property type="entry name" value="Peptidase_M28"/>
    <property type="match status" value="1"/>
</dbReference>
<keyword evidence="7" id="KW-0378">Hydrolase</keyword>
<evidence type="ECO:0000256" key="10">
    <source>
        <dbReference type="ARBA" id="ARBA00022989"/>
    </source>
</evidence>
<dbReference type="SUPFAM" id="SSF53187">
    <property type="entry name" value="Zn-dependent exopeptidases"/>
    <property type="match status" value="1"/>
</dbReference>
<dbReference type="GO" id="GO:0006508">
    <property type="term" value="P:proteolysis"/>
    <property type="evidence" value="ECO:0007669"/>
    <property type="project" value="UniProtKB-KW"/>
</dbReference>
<keyword evidence="12 14" id="KW-0472">Membrane</keyword>
<evidence type="ECO:0000256" key="9">
    <source>
        <dbReference type="ARBA" id="ARBA00022833"/>
    </source>
</evidence>
<keyword evidence="6" id="KW-0479">Metal-binding</keyword>
<dbReference type="PANTHER" id="PTHR12147:SF22">
    <property type="entry name" value="ENDOPLASMIC RETICULUM METALLOPEPTIDASE 1"/>
    <property type="match status" value="1"/>
</dbReference>
<keyword evidence="11" id="KW-0482">Metalloprotease</keyword>
<organism evidence="16 17">
    <name type="scientific">Salix brachista</name>
    <dbReference type="NCBI Taxonomy" id="2182728"/>
    <lineage>
        <taxon>Eukaryota</taxon>
        <taxon>Viridiplantae</taxon>
        <taxon>Streptophyta</taxon>
        <taxon>Embryophyta</taxon>
        <taxon>Tracheophyta</taxon>
        <taxon>Spermatophyta</taxon>
        <taxon>Magnoliopsida</taxon>
        <taxon>eudicotyledons</taxon>
        <taxon>Gunneridae</taxon>
        <taxon>Pentapetalae</taxon>
        <taxon>rosids</taxon>
        <taxon>fabids</taxon>
        <taxon>Malpighiales</taxon>
        <taxon>Salicaceae</taxon>
        <taxon>Saliceae</taxon>
        <taxon>Salix</taxon>
    </lineage>
</organism>
<dbReference type="Proteomes" id="UP000326939">
    <property type="component" value="Chromosome 10"/>
</dbReference>
<reference evidence="17" key="1">
    <citation type="journal article" date="2019" name="Gigascience">
        <title>De novo genome assembly of the endangered Acer yangbiense, a plant species with extremely small populations endemic to Yunnan Province, China.</title>
        <authorList>
            <person name="Yang J."/>
            <person name="Wariss H.M."/>
            <person name="Tao L."/>
            <person name="Zhang R."/>
            <person name="Yun Q."/>
            <person name="Hollingsworth P."/>
            <person name="Dao Z."/>
            <person name="Luo G."/>
            <person name="Guo H."/>
            <person name="Ma Y."/>
            <person name="Sun W."/>
        </authorList>
    </citation>
    <scope>NUCLEOTIDE SEQUENCE [LARGE SCALE GENOMIC DNA]</scope>
    <source>
        <strain evidence="17">cv. br00</strain>
    </source>
</reference>
<keyword evidence="17" id="KW-1185">Reference proteome</keyword>
<evidence type="ECO:0000256" key="11">
    <source>
        <dbReference type="ARBA" id="ARBA00023049"/>
    </source>
</evidence>
<protein>
    <recommendedName>
        <fullName evidence="15">Peptidase M28 domain-containing protein</fullName>
    </recommendedName>
</protein>
<evidence type="ECO:0000256" key="13">
    <source>
        <dbReference type="ARBA" id="ARBA00023180"/>
    </source>
</evidence>
<evidence type="ECO:0000313" key="17">
    <source>
        <dbReference type="Proteomes" id="UP000326939"/>
    </source>
</evidence>
<dbReference type="InterPro" id="IPR048024">
    <property type="entry name" value="Fxna-like_M28_dom"/>
</dbReference>
<evidence type="ECO:0000256" key="14">
    <source>
        <dbReference type="SAM" id="Phobius"/>
    </source>
</evidence>
<feature type="transmembrane region" description="Helical" evidence="14">
    <location>
        <begin position="625"/>
        <end position="649"/>
    </location>
</feature>
<evidence type="ECO:0000256" key="5">
    <source>
        <dbReference type="ARBA" id="ARBA00022692"/>
    </source>
</evidence>
<evidence type="ECO:0000259" key="15">
    <source>
        <dbReference type="Pfam" id="PF04389"/>
    </source>
</evidence>
<comment type="similarity">
    <text evidence="3">Belongs to the peptidase M28 family.</text>
</comment>
<dbReference type="InterPro" id="IPR007484">
    <property type="entry name" value="Peptidase_M28"/>
</dbReference>
<evidence type="ECO:0000256" key="8">
    <source>
        <dbReference type="ARBA" id="ARBA00022824"/>
    </source>
</evidence>
<dbReference type="EMBL" id="VDCV01000010">
    <property type="protein sequence ID" value="KAB5537738.1"/>
    <property type="molecule type" value="Genomic_DNA"/>
</dbReference>
<keyword evidence="4" id="KW-0645">Protease</keyword>
<dbReference type="GO" id="GO:0005789">
    <property type="term" value="C:endoplasmic reticulum membrane"/>
    <property type="evidence" value="ECO:0007669"/>
    <property type="project" value="UniProtKB-SubCell"/>
</dbReference>
<keyword evidence="10 14" id="KW-1133">Transmembrane helix</keyword>
<keyword evidence="13" id="KW-0325">Glycoprotein</keyword>
<dbReference type="PANTHER" id="PTHR12147">
    <property type="entry name" value="METALLOPEPTIDASE M28 FAMILY MEMBER"/>
    <property type="match status" value="1"/>
</dbReference>
<dbReference type="InterPro" id="IPR045175">
    <property type="entry name" value="M28_fam"/>
</dbReference>
<dbReference type="CDD" id="cd03875">
    <property type="entry name" value="M28_Fxna_like"/>
    <property type="match status" value="1"/>
</dbReference>
<feature type="transmembrane region" description="Helical" evidence="14">
    <location>
        <begin position="463"/>
        <end position="484"/>
    </location>
</feature>
<name>A0A5N5L5F0_9ROSI</name>
<evidence type="ECO:0000313" key="16">
    <source>
        <dbReference type="EMBL" id="KAB5537738.1"/>
    </source>
</evidence>
<evidence type="ECO:0000256" key="1">
    <source>
        <dbReference type="ARBA" id="ARBA00001947"/>
    </source>
</evidence>
<evidence type="ECO:0000256" key="7">
    <source>
        <dbReference type="ARBA" id="ARBA00022801"/>
    </source>
</evidence>
<dbReference type="Gene3D" id="3.40.630.10">
    <property type="entry name" value="Zn peptidases"/>
    <property type="match status" value="1"/>
</dbReference>
<comment type="cofactor">
    <cofactor evidence="1">
        <name>Zn(2+)</name>
        <dbReference type="ChEBI" id="CHEBI:29105"/>
    </cofactor>
</comment>
<accession>A0A5N5L5F0</accession>
<evidence type="ECO:0000256" key="3">
    <source>
        <dbReference type="ARBA" id="ARBA00010918"/>
    </source>
</evidence>
<evidence type="ECO:0000256" key="6">
    <source>
        <dbReference type="ARBA" id="ARBA00022723"/>
    </source>
</evidence>
<evidence type="ECO:0000256" key="4">
    <source>
        <dbReference type="ARBA" id="ARBA00022670"/>
    </source>
</evidence>
<feature type="transmembrane region" description="Helical" evidence="14">
    <location>
        <begin position="655"/>
        <end position="675"/>
    </location>
</feature>